<evidence type="ECO:0000256" key="11">
    <source>
        <dbReference type="ARBA" id="ARBA00048988"/>
    </source>
</evidence>
<dbReference type="Pfam" id="PF18074">
    <property type="entry name" value="PriA_C"/>
    <property type="match status" value="1"/>
</dbReference>
<evidence type="ECO:0000256" key="5">
    <source>
        <dbReference type="ARBA" id="ARBA00022801"/>
    </source>
</evidence>
<feature type="binding site" evidence="12">
    <location>
        <position position="486"/>
    </location>
    <ligand>
        <name>Zn(2+)</name>
        <dbReference type="ChEBI" id="CHEBI:29105"/>
        <label>1</label>
    </ligand>
</feature>
<dbReference type="RefSeq" id="WP_102713540.1">
    <property type="nucleotide sequence ID" value="NZ_PJKA01000010.1"/>
</dbReference>
<dbReference type="InterPro" id="IPR005259">
    <property type="entry name" value="PriA"/>
</dbReference>
<evidence type="ECO:0000313" key="16">
    <source>
        <dbReference type="Proteomes" id="UP000236000"/>
    </source>
</evidence>
<feature type="binding site" evidence="12">
    <location>
        <position position="449"/>
    </location>
    <ligand>
        <name>Zn(2+)</name>
        <dbReference type="ChEBI" id="CHEBI:29105"/>
        <label>1</label>
    </ligand>
</feature>
<protein>
    <recommendedName>
        <fullName evidence="12">Replication restart protein PriA</fullName>
    </recommendedName>
    <alternativeName>
        <fullName evidence="12">ATP-dependent DNA helicase PriA</fullName>
        <ecNumber evidence="12">5.6.2.4</ecNumber>
    </alternativeName>
    <alternativeName>
        <fullName evidence="12">DNA 3'-5' helicase PriA</fullName>
    </alternativeName>
</protein>
<dbReference type="PANTHER" id="PTHR30580:SF0">
    <property type="entry name" value="PRIMOSOMAL PROTEIN N"/>
    <property type="match status" value="1"/>
</dbReference>
<evidence type="ECO:0000256" key="6">
    <source>
        <dbReference type="ARBA" id="ARBA00022806"/>
    </source>
</evidence>
<dbReference type="EMBL" id="PJKA01000010">
    <property type="protein sequence ID" value="PNC18174.1"/>
    <property type="molecule type" value="Genomic_DNA"/>
</dbReference>
<keyword evidence="9 12" id="KW-0238">DNA-binding</keyword>
<proteinExistence type="inferred from homology"/>
<keyword evidence="8 12" id="KW-0067">ATP-binding</keyword>
<feature type="binding site" evidence="12">
    <location>
        <position position="489"/>
    </location>
    <ligand>
        <name>Zn(2+)</name>
        <dbReference type="ChEBI" id="CHEBI:29105"/>
        <label>1</label>
    </ligand>
</feature>
<dbReference type="SUPFAM" id="SSF52540">
    <property type="entry name" value="P-loop containing nucleoside triphosphate hydrolases"/>
    <property type="match status" value="2"/>
</dbReference>
<evidence type="ECO:0000256" key="8">
    <source>
        <dbReference type="ARBA" id="ARBA00022840"/>
    </source>
</evidence>
<dbReference type="CDD" id="cd17929">
    <property type="entry name" value="DEXHc_priA"/>
    <property type="match status" value="1"/>
</dbReference>
<dbReference type="GO" id="GO:0006310">
    <property type="term" value="P:DNA recombination"/>
    <property type="evidence" value="ECO:0007669"/>
    <property type="project" value="InterPro"/>
</dbReference>
<dbReference type="CDD" id="cd18804">
    <property type="entry name" value="SF2_C_priA"/>
    <property type="match status" value="1"/>
</dbReference>
<evidence type="ECO:0000256" key="3">
    <source>
        <dbReference type="ARBA" id="ARBA00022723"/>
    </source>
</evidence>
<comment type="catalytic activity">
    <reaction evidence="12">
        <text>Couples ATP hydrolysis with the unwinding of duplex DNA by translocating in the 3'-5' direction.</text>
        <dbReference type="EC" id="5.6.2.4"/>
    </reaction>
</comment>
<dbReference type="GO" id="GO:1990077">
    <property type="term" value="C:primosome complex"/>
    <property type="evidence" value="ECO:0007669"/>
    <property type="project" value="UniProtKB-UniRule"/>
</dbReference>
<dbReference type="Proteomes" id="UP000236000">
    <property type="component" value="Unassembled WGS sequence"/>
</dbReference>
<dbReference type="GO" id="GO:0005524">
    <property type="term" value="F:ATP binding"/>
    <property type="evidence" value="ECO:0007669"/>
    <property type="project" value="UniProtKB-UniRule"/>
</dbReference>
<dbReference type="OrthoDB" id="9759544at2"/>
<dbReference type="InterPro" id="IPR041236">
    <property type="entry name" value="PriA_C"/>
</dbReference>
<feature type="binding site" evidence="12">
    <location>
        <position position="476"/>
    </location>
    <ligand>
        <name>Zn(2+)</name>
        <dbReference type="ChEBI" id="CHEBI:29105"/>
        <label>2</label>
    </ligand>
</feature>
<sequence>MQAARILVDGQSDLVLDYGIPPEAGDVKPGCRVRVPLRNRTATGTVLTLSEPDRAWRNKLKPILKLIDPEPLISPAMMSLASWAADYYSVALDQMIRCLLPETVRQENTAEKVRKVVHLEKRPSREELDALYRKAPRQARILDYFSSTEQLEAPLAEFGAGALNIARSLEAKGFISLKEESVHRDPSTGEQFVPSQPMTLNHQQEKALEEITAMCAAEQKKPVLLQGVTGSGKTEVYLQAVSNVVKSGKSALIMVPEISLTPQTVQRFKSRFAELPSSVAVLHSLLSDGERFDEWHAIRSGKARIVIGPRSAVFAPLQNLGLVIVDEEHDASYKQESSPRYHGRDLAVLRAHLEDCAVVLGSATPSLESTHNALTGKYALVKLTERADGQQLPLIRILDMKTEGKNKSGPNVLSERLRMSIDRRLEKGEQVILLLNRRGFARSIQCPDCGHVVTCLHCSLPLTYHRTEDRLICHLCGFKALPPRACPECRSANILLQGYGTQKVEEILRRTFPAARITRVDADVARKKNAVRTILNQFRSHKIDILLGTQMIAKGLDFPNVTLVGVLNADLGLYIPDPRAGERTFQLLTQVAGRAGRGDLSGEVIIQTFTPQSPSLQYARHHDTDGFAAQELEMRRAFDLPPFTHIAVLTIRSQHENMAEFATRTLAARLRGMLPPPATMTDPMPAPIPRTHGQFRFQITVKGPSARVLSRTLRKLVQEAGLGDDLTAVIDVDAMSFM</sequence>
<keyword evidence="7 12" id="KW-0862">Zinc</keyword>
<comment type="catalytic activity">
    <reaction evidence="11 12">
        <text>ATP + H2O = ADP + phosphate + H(+)</text>
        <dbReference type="Rhea" id="RHEA:13065"/>
        <dbReference type="ChEBI" id="CHEBI:15377"/>
        <dbReference type="ChEBI" id="CHEBI:15378"/>
        <dbReference type="ChEBI" id="CHEBI:30616"/>
        <dbReference type="ChEBI" id="CHEBI:43474"/>
        <dbReference type="ChEBI" id="CHEBI:456216"/>
        <dbReference type="EC" id="5.6.2.4"/>
    </reaction>
</comment>
<dbReference type="InterPro" id="IPR040498">
    <property type="entry name" value="PriA_CRR"/>
</dbReference>
<dbReference type="InterPro" id="IPR042115">
    <property type="entry name" value="PriA_3primeBD_sf"/>
</dbReference>
<feature type="binding site" evidence="12">
    <location>
        <position position="458"/>
    </location>
    <ligand>
        <name>Zn(2+)</name>
        <dbReference type="ChEBI" id="CHEBI:29105"/>
        <label>2</label>
    </ligand>
</feature>
<name>A0A2N8HDY8_9BACT</name>
<reference evidence="15 16" key="1">
    <citation type="journal article" date="2017" name="BMC Genomics">
        <title>Genome sequencing of 39 Akkermansia muciniphila isolates reveals its population structure, genomic and functional diverisity, and global distribution in mammalian gut microbiotas.</title>
        <authorList>
            <person name="Guo X."/>
            <person name="Li S."/>
            <person name="Zhang J."/>
            <person name="Wu F."/>
            <person name="Li X."/>
            <person name="Wu D."/>
            <person name="Zhang M."/>
            <person name="Ou Z."/>
            <person name="Jie Z."/>
            <person name="Yan Q."/>
            <person name="Li P."/>
            <person name="Yi J."/>
            <person name="Peng Y."/>
        </authorList>
    </citation>
    <scope>NUCLEOTIDE SEQUENCE [LARGE SCALE GENOMIC DNA]</scope>
    <source>
        <strain evidence="15 16">GP24</strain>
    </source>
</reference>
<feature type="binding site" evidence="12">
    <location>
        <position position="455"/>
    </location>
    <ligand>
        <name>Zn(2+)</name>
        <dbReference type="ChEBI" id="CHEBI:29105"/>
        <label>2</label>
    </ligand>
</feature>
<comment type="caution">
    <text evidence="15">The sequence shown here is derived from an EMBL/GenBank/DDBJ whole genome shotgun (WGS) entry which is preliminary data.</text>
</comment>
<dbReference type="HAMAP" id="MF_00983">
    <property type="entry name" value="PriA"/>
    <property type="match status" value="1"/>
</dbReference>
<dbReference type="AlphaFoldDB" id="A0A2N8HDY8"/>
<evidence type="ECO:0000259" key="14">
    <source>
        <dbReference type="PROSITE" id="PS51194"/>
    </source>
</evidence>
<feature type="binding site" evidence="12">
    <location>
        <position position="473"/>
    </location>
    <ligand>
        <name>Zn(2+)</name>
        <dbReference type="ChEBI" id="CHEBI:29105"/>
        <label>2</label>
    </ligand>
</feature>
<dbReference type="Gene3D" id="3.40.50.300">
    <property type="entry name" value="P-loop containing nucleotide triphosphate hydrolases"/>
    <property type="match status" value="2"/>
</dbReference>
<comment type="similarity">
    <text evidence="12">Belongs to the helicase family. PriA subfamily.</text>
</comment>
<gene>
    <name evidence="12 15" type="primary">priA</name>
    <name evidence="15" type="ORF">CXU22_05945</name>
</gene>
<dbReference type="Pfam" id="PF17764">
    <property type="entry name" value="PriA_3primeBD"/>
    <property type="match status" value="1"/>
</dbReference>
<evidence type="ECO:0000256" key="12">
    <source>
        <dbReference type="HAMAP-Rule" id="MF_00983"/>
    </source>
</evidence>
<dbReference type="InterPro" id="IPR027417">
    <property type="entry name" value="P-loop_NTPase"/>
</dbReference>
<dbReference type="Pfam" id="PF00271">
    <property type="entry name" value="Helicase_C"/>
    <property type="match status" value="1"/>
</dbReference>
<dbReference type="GO" id="GO:0006302">
    <property type="term" value="P:double-strand break repair"/>
    <property type="evidence" value="ECO:0007669"/>
    <property type="project" value="InterPro"/>
</dbReference>
<dbReference type="GO" id="GO:0006270">
    <property type="term" value="P:DNA replication initiation"/>
    <property type="evidence" value="ECO:0007669"/>
    <property type="project" value="TreeGrafter"/>
</dbReference>
<accession>A0A2N8HDY8</accession>
<keyword evidence="3 12" id="KW-0479">Metal-binding</keyword>
<comment type="subunit">
    <text evidence="12">Component of the replication restart primosome.</text>
</comment>
<keyword evidence="10 12" id="KW-0413">Isomerase</keyword>
<evidence type="ECO:0000256" key="2">
    <source>
        <dbReference type="ARBA" id="ARBA00022705"/>
    </source>
</evidence>
<keyword evidence="6 12" id="KW-0347">Helicase</keyword>
<dbReference type="NCBIfam" id="TIGR00595">
    <property type="entry name" value="priA"/>
    <property type="match status" value="1"/>
</dbReference>
<dbReference type="FunFam" id="3.40.50.300:FF:000489">
    <property type="entry name" value="Primosome assembly protein PriA"/>
    <property type="match status" value="1"/>
</dbReference>
<dbReference type="InterPro" id="IPR001650">
    <property type="entry name" value="Helicase_C-like"/>
</dbReference>
<keyword evidence="5 12" id="KW-0378">Hydrolase</keyword>
<dbReference type="GO" id="GO:0043138">
    <property type="term" value="F:3'-5' DNA helicase activity"/>
    <property type="evidence" value="ECO:0007669"/>
    <property type="project" value="UniProtKB-EC"/>
</dbReference>
<feature type="binding site" evidence="12">
    <location>
        <position position="446"/>
    </location>
    <ligand>
        <name>Zn(2+)</name>
        <dbReference type="ChEBI" id="CHEBI:29105"/>
        <label>1</label>
    </ligand>
</feature>
<evidence type="ECO:0000313" key="15">
    <source>
        <dbReference type="EMBL" id="PNC18174.1"/>
    </source>
</evidence>
<comment type="cofactor">
    <cofactor evidence="12">
        <name>Zn(2+)</name>
        <dbReference type="ChEBI" id="CHEBI:29105"/>
    </cofactor>
    <text evidence="12">Binds 2 zinc ions per subunit.</text>
</comment>
<feature type="domain" description="Helicase ATP-binding" evidence="13">
    <location>
        <begin position="214"/>
        <end position="383"/>
    </location>
</feature>
<dbReference type="Gene3D" id="3.40.1440.60">
    <property type="entry name" value="PriA, 3(prime) DNA-binding domain"/>
    <property type="match status" value="1"/>
</dbReference>
<dbReference type="SMART" id="SM00490">
    <property type="entry name" value="HELICc"/>
    <property type="match status" value="1"/>
</dbReference>
<comment type="function">
    <text evidence="12">Initiates the restart of stalled replication forks, which reloads the replicative helicase on sites other than the origin of replication. Recognizes and binds to abandoned replication forks and remodels them to uncover a helicase loading site. Promotes assembly of the primosome at these replication forks.</text>
</comment>
<dbReference type="GO" id="GO:0016887">
    <property type="term" value="F:ATP hydrolysis activity"/>
    <property type="evidence" value="ECO:0007669"/>
    <property type="project" value="RHEA"/>
</dbReference>
<dbReference type="InterPro" id="IPR011545">
    <property type="entry name" value="DEAD/DEAH_box_helicase_dom"/>
</dbReference>
<evidence type="ECO:0000256" key="9">
    <source>
        <dbReference type="ARBA" id="ARBA00023125"/>
    </source>
</evidence>
<keyword evidence="4 12" id="KW-0547">Nucleotide-binding</keyword>
<dbReference type="EC" id="5.6.2.4" evidence="12"/>
<keyword evidence="1 12" id="KW-0639">Primosome</keyword>
<dbReference type="PROSITE" id="PS51194">
    <property type="entry name" value="HELICASE_CTER"/>
    <property type="match status" value="1"/>
</dbReference>
<keyword evidence="2 12" id="KW-0235">DNA replication</keyword>
<dbReference type="InterPro" id="IPR014001">
    <property type="entry name" value="Helicase_ATP-bd"/>
</dbReference>
<evidence type="ECO:0000256" key="4">
    <source>
        <dbReference type="ARBA" id="ARBA00022741"/>
    </source>
</evidence>
<dbReference type="GO" id="GO:0008270">
    <property type="term" value="F:zinc ion binding"/>
    <property type="evidence" value="ECO:0007669"/>
    <property type="project" value="UniProtKB-UniRule"/>
</dbReference>
<dbReference type="Pfam" id="PF18319">
    <property type="entry name" value="Zn_ribbon_PriA"/>
    <property type="match status" value="1"/>
</dbReference>
<organism evidence="15 16">
    <name type="scientific">Akkermansia muciniphila</name>
    <dbReference type="NCBI Taxonomy" id="239935"/>
    <lineage>
        <taxon>Bacteria</taxon>
        <taxon>Pseudomonadati</taxon>
        <taxon>Verrucomicrobiota</taxon>
        <taxon>Verrucomicrobiia</taxon>
        <taxon>Verrucomicrobiales</taxon>
        <taxon>Akkermansiaceae</taxon>
        <taxon>Akkermansia</taxon>
    </lineage>
</organism>
<feature type="domain" description="Helicase C-terminal" evidence="14">
    <location>
        <begin position="459"/>
        <end position="635"/>
    </location>
</feature>
<dbReference type="InterPro" id="IPR041222">
    <property type="entry name" value="PriA_3primeBD"/>
</dbReference>
<dbReference type="PANTHER" id="PTHR30580">
    <property type="entry name" value="PRIMOSOMAL PROTEIN N"/>
    <property type="match status" value="1"/>
</dbReference>
<dbReference type="Pfam" id="PF00270">
    <property type="entry name" value="DEAD"/>
    <property type="match status" value="1"/>
</dbReference>
<dbReference type="GO" id="GO:0006269">
    <property type="term" value="P:DNA replication, synthesis of primer"/>
    <property type="evidence" value="ECO:0007669"/>
    <property type="project" value="UniProtKB-KW"/>
</dbReference>
<evidence type="ECO:0000259" key="13">
    <source>
        <dbReference type="PROSITE" id="PS51192"/>
    </source>
</evidence>
<dbReference type="GO" id="GO:0003677">
    <property type="term" value="F:DNA binding"/>
    <property type="evidence" value="ECO:0007669"/>
    <property type="project" value="UniProtKB-UniRule"/>
</dbReference>
<evidence type="ECO:0000256" key="10">
    <source>
        <dbReference type="ARBA" id="ARBA00023235"/>
    </source>
</evidence>
<dbReference type="PROSITE" id="PS51192">
    <property type="entry name" value="HELICASE_ATP_BIND_1"/>
    <property type="match status" value="1"/>
</dbReference>
<evidence type="ECO:0000256" key="1">
    <source>
        <dbReference type="ARBA" id="ARBA00022515"/>
    </source>
</evidence>
<dbReference type="SMART" id="SM00487">
    <property type="entry name" value="DEXDc"/>
    <property type="match status" value="1"/>
</dbReference>
<evidence type="ECO:0000256" key="7">
    <source>
        <dbReference type="ARBA" id="ARBA00022833"/>
    </source>
</evidence>